<reference evidence="1" key="1">
    <citation type="submission" date="2014-03" db="EMBL/GenBank/DDBJ databases">
        <title>The sialotranscriptome of Amblyomma triste, Amblyomma parvum and Amblyomma cajennense ticks, uncovered by 454-based RNA-seq.</title>
        <authorList>
            <person name="Garcia G.R."/>
            <person name="Gardinassi L.G."/>
            <person name="Ribeiro J.M."/>
            <person name="Anatriello E."/>
            <person name="Ferreira B.R."/>
            <person name="Moreira H.N."/>
            <person name="Mafra C."/>
            <person name="Olegario M.M."/>
            <person name="Szabo P.J."/>
            <person name="Miranda-Santos I.K."/>
            <person name="Maruyama S.R."/>
        </authorList>
    </citation>
    <scope>NUCLEOTIDE SEQUENCE</scope>
    <source>
        <strain evidence="1">Mato Grasso do Sul</strain>
        <tissue evidence="1">Salivary glands</tissue>
    </source>
</reference>
<protein>
    <submittedName>
        <fullName evidence="1">Putative secreted protein</fullName>
    </submittedName>
</protein>
<dbReference type="EMBL" id="GBBM01007759">
    <property type="protein sequence ID" value="JAC27659.1"/>
    <property type="molecule type" value="mRNA"/>
</dbReference>
<name>A0A023G1M3_AMBTT</name>
<proteinExistence type="evidence at transcript level"/>
<evidence type="ECO:0000313" key="1">
    <source>
        <dbReference type="EMBL" id="JAC27659.1"/>
    </source>
</evidence>
<dbReference type="AlphaFoldDB" id="A0A023G1M3"/>
<sequence length="108" mass="12127">MSLLLTAVCINQTLFTQTFSLKYFLNRLESFSCSYFPFCSCDTDPRAPLKLLCLLLLSSYELRQLAYVWVSTRDGCCGVHVGSLPNGNSMLCAVFLLLLKITLLQNIC</sequence>
<organism evidence="1">
    <name type="scientific">Amblyomma triste</name>
    <name type="common">Neotropical tick</name>
    <dbReference type="NCBI Taxonomy" id="251400"/>
    <lineage>
        <taxon>Eukaryota</taxon>
        <taxon>Metazoa</taxon>
        <taxon>Ecdysozoa</taxon>
        <taxon>Arthropoda</taxon>
        <taxon>Chelicerata</taxon>
        <taxon>Arachnida</taxon>
        <taxon>Acari</taxon>
        <taxon>Parasitiformes</taxon>
        <taxon>Ixodida</taxon>
        <taxon>Ixodoidea</taxon>
        <taxon>Ixodidae</taxon>
        <taxon>Amblyomminae</taxon>
        <taxon>Amblyomma</taxon>
    </lineage>
</organism>
<accession>A0A023G1M3</accession>